<keyword evidence="3" id="KW-1185">Reference proteome</keyword>
<dbReference type="AlphaFoldDB" id="A0A6B3RHL2"/>
<evidence type="ECO:0000313" key="3">
    <source>
        <dbReference type="Proteomes" id="UP000481421"/>
    </source>
</evidence>
<feature type="compositionally biased region" description="Low complexity" evidence="1">
    <location>
        <begin position="17"/>
        <end position="43"/>
    </location>
</feature>
<proteinExistence type="predicted"/>
<gene>
    <name evidence="2" type="ORF">G3572_01590</name>
</gene>
<feature type="region of interest" description="Disordered" evidence="1">
    <location>
        <begin position="1"/>
        <end position="53"/>
    </location>
</feature>
<dbReference type="Proteomes" id="UP000481421">
    <property type="component" value="Unassembled WGS sequence"/>
</dbReference>
<name>A0A6B3RHL2_9RHOB</name>
<sequence>MLETRQAYGQMEQKMTPQQNSTPQQGGQQQQGGSKPAPQQQGGTPVFKDWASI</sequence>
<reference evidence="2 3" key="1">
    <citation type="submission" date="2020-02" db="EMBL/GenBank/DDBJ databases">
        <title>Rhodobacter algicola sp. nov., isolated from microalga culture.</title>
        <authorList>
            <person name="Park C.-Y."/>
        </authorList>
    </citation>
    <scope>NUCLEOTIDE SEQUENCE [LARGE SCALE GENOMIC DNA]</scope>
    <source>
        <strain evidence="2 3">ETT8</strain>
    </source>
</reference>
<evidence type="ECO:0000256" key="1">
    <source>
        <dbReference type="SAM" id="MobiDB-lite"/>
    </source>
</evidence>
<organism evidence="2 3">
    <name type="scientific">Pseudotabrizicola algicola</name>
    <dbReference type="NCBI Taxonomy" id="2709381"/>
    <lineage>
        <taxon>Bacteria</taxon>
        <taxon>Pseudomonadati</taxon>
        <taxon>Pseudomonadota</taxon>
        <taxon>Alphaproteobacteria</taxon>
        <taxon>Rhodobacterales</taxon>
        <taxon>Paracoccaceae</taxon>
        <taxon>Pseudotabrizicola</taxon>
    </lineage>
</organism>
<protein>
    <submittedName>
        <fullName evidence="2">Uncharacterized protein</fullName>
    </submittedName>
</protein>
<evidence type="ECO:0000313" key="2">
    <source>
        <dbReference type="EMBL" id="NEX44881.1"/>
    </source>
</evidence>
<dbReference type="EMBL" id="JAAIKE010000001">
    <property type="protein sequence ID" value="NEX44881.1"/>
    <property type="molecule type" value="Genomic_DNA"/>
</dbReference>
<comment type="caution">
    <text evidence="2">The sequence shown here is derived from an EMBL/GenBank/DDBJ whole genome shotgun (WGS) entry which is preliminary data.</text>
</comment>
<accession>A0A6B3RHL2</accession>